<accession>A0AA39U0I1</accession>
<evidence type="ECO:0000256" key="2">
    <source>
        <dbReference type="ARBA" id="ARBA00022692"/>
    </source>
</evidence>
<dbReference type="SMART" id="SM00679">
    <property type="entry name" value="CTNS"/>
    <property type="match status" value="2"/>
</dbReference>
<comment type="caution">
    <text evidence="7">The sequence shown here is derived from an EMBL/GenBank/DDBJ whole genome shotgun (WGS) entry which is preliminary data.</text>
</comment>
<keyword evidence="2 6" id="KW-0812">Transmembrane</keyword>
<protein>
    <submittedName>
        <fullName evidence="7">Membrane protein</fullName>
    </submittedName>
</protein>
<evidence type="ECO:0000313" key="7">
    <source>
        <dbReference type="EMBL" id="KAK0609125.1"/>
    </source>
</evidence>
<dbReference type="EMBL" id="JAUJDW010000279">
    <property type="protein sequence ID" value="KAK0609125.1"/>
    <property type="molecule type" value="Genomic_DNA"/>
</dbReference>
<dbReference type="PANTHER" id="PTHR16201">
    <property type="entry name" value="SEVEN TRANSMEMBRANE PROTEIN 1-RELATED"/>
    <property type="match status" value="1"/>
</dbReference>
<evidence type="ECO:0000256" key="1">
    <source>
        <dbReference type="ARBA" id="ARBA00004141"/>
    </source>
</evidence>
<gene>
    <name evidence="7" type="primary">YDR090C</name>
    <name evidence="7" type="ORF">DIS24_g12474</name>
</gene>
<dbReference type="InterPro" id="IPR051415">
    <property type="entry name" value="LAAT-1"/>
</dbReference>
<keyword evidence="3 6" id="KW-1133">Transmembrane helix</keyword>
<keyword evidence="4 6" id="KW-0472">Membrane</keyword>
<dbReference type="Pfam" id="PF04193">
    <property type="entry name" value="PQ-loop"/>
    <property type="match status" value="1"/>
</dbReference>
<proteinExistence type="predicted"/>
<sequence length="273" mass="31013">MLILPQIYTNWRHKETDGLPWIMPFLWAAAAVPFGIYNIVQNFNIPLQVQPQVFCALVLICWAQTLIYHDHWRVWTATLTAVITGLVFGGVEALLILTLRGPYSRGVEWPIVTVGVIAAVLLAVGLLPMYWEQWKRDGRAKDISFLFLTTDFCGAAFSLLALIVQQTFDYLGGILYIVCMVLEIGIMLWHFSWVYRNRRTLKAAKHAGMTYDQYISDDTKPPKTANSYNTDASRNNSLTPQTTLDKAHNIQSEKVEEQTSQQADTQRDLERGA</sequence>
<feature type="transmembrane region" description="Helical" evidence="6">
    <location>
        <begin position="109"/>
        <end position="131"/>
    </location>
</feature>
<dbReference type="InterPro" id="IPR006603">
    <property type="entry name" value="PQ-loop_rpt"/>
</dbReference>
<evidence type="ECO:0000256" key="6">
    <source>
        <dbReference type="SAM" id="Phobius"/>
    </source>
</evidence>
<dbReference type="GO" id="GO:0016020">
    <property type="term" value="C:membrane"/>
    <property type="evidence" value="ECO:0007669"/>
    <property type="project" value="UniProtKB-SubCell"/>
</dbReference>
<feature type="transmembrane region" description="Helical" evidence="6">
    <location>
        <begin position="170"/>
        <end position="195"/>
    </location>
</feature>
<evidence type="ECO:0000256" key="5">
    <source>
        <dbReference type="SAM" id="MobiDB-lite"/>
    </source>
</evidence>
<evidence type="ECO:0000256" key="4">
    <source>
        <dbReference type="ARBA" id="ARBA00023136"/>
    </source>
</evidence>
<feature type="transmembrane region" description="Helical" evidence="6">
    <location>
        <begin position="21"/>
        <end position="39"/>
    </location>
</feature>
<reference evidence="7" key="1">
    <citation type="submission" date="2023-06" db="EMBL/GenBank/DDBJ databases">
        <title>Multi-omics analyses reveal the molecular pathogenesis toolkit of Lasiodiplodia hormozganensis, a cross-kingdom pathogen.</title>
        <authorList>
            <person name="Felix C."/>
            <person name="Meneses R."/>
            <person name="Goncalves M.F.M."/>
            <person name="Tilleman L."/>
            <person name="Duarte A.S."/>
            <person name="Jorrin-Novo J.V."/>
            <person name="Van De Peer Y."/>
            <person name="Deforce D."/>
            <person name="Van Nieuwerburgh F."/>
            <person name="Esteves A.C."/>
            <person name="Alves A."/>
        </authorList>
    </citation>
    <scope>NUCLEOTIDE SEQUENCE</scope>
    <source>
        <strain evidence="7">CBS 339.90</strain>
    </source>
</reference>
<dbReference type="Gene3D" id="1.20.1280.290">
    <property type="match status" value="2"/>
</dbReference>
<keyword evidence="8" id="KW-1185">Reference proteome</keyword>
<evidence type="ECO:0000313" key="8">
    <source>
        <dbReference type="Proteomes" id="UP001175001"/>
    </source>
</evidence>
<organism evidence="7 8">
    <name type="scientific">Lasiodiplodia hormozganensis</name>
    <dbReference type="NCBI Taxonomy" id="869390"/>
    <lineage>
        <taxon>Eukaryota</taxon>
        <taxon>Fungi</taxon>
        <taxon>Dikarya</taxon>
        <taxon>Ascomycota</taxon>
        <taxon>Pezizomycotina</taxon>
        <taxon>Dothideomycetes</taxon>
        <taxon>Dothideomycetes incertae sedis</taxon>
        <taxon>Botryosphaeriales</taxon>
        <taxon>Botryosphaeriaceae</taxon>
        <taxon>Lasiodiplodia</taxon>
    </lineage>
</organism>
<feature type="region of interest" description="Disordered" evidence="5">
    <location>
        <begin position="218"/>
        <end position="273"/>
    </location>
</feature>
<name>A0AA39U0I1_9PEZI</name>
<feature type="compositionally biased region" description="Basic and acidic residues" evidence="5">
    <location>
        <begin position="245"/>
        <end position="257"/>
    </location>
</feature>
<comment type="subcellular location">
    <subcellularLocation>
        <location evidence="1">Membrane</location>
        <topology evidence="1">Multi-pass membrane protein</topology>
    </subcellularLocation>
</comment>
<feature type="transmembrane region" description="Helical" evidence="6">
    <location>
        <begin position="75"/>
        <end position="97"/>
    </location>
</feature>
<dbReference type="PANTHER" id="PTHR16201:SF37">
    <property type="entry name" value="PQ-LOOP REPEAT-CONTAINING PROTEIN"/>
    <property type="match status" value="1"/>
</dbReference>
<evidence type="ECO:0000256" key="3">
    <source>
        <dbReference type="ARBA" id="ARBA00022989"/>
    </source>
</evidence>
<feature type="compositionally biased region" description="Polar residues" evidence="5">
    <location>
        <begin position="224"/>
        <end position="244"/>
    </location>
</feature>
<dbReference type="Proteomes" id="UP001175001">
    <property type="component" value="Unassembled WGS sequence"/>
</dbReference>
<dbReference type="AlphaFoldDB" id="A0AA39U0I1"/>
<feature type="transmembrane region" description="Helical" evidence="6">
    <location>
        <begin position="143"/>
        <end position="164"/>
    </location>
</feature>